<gene>
    <name evidence="1" type="ORF">A2I96_15335</name>
</gene>
<protein>
    <submittedName>
        <fullName evidence="1">Uncharacterized protein</fullName>
    </submittedName>
</protein>
<evidence type="ECO:0000313" key="1">
    <source>
        <dbReference type="EMBL" id="KYL34523.1"/>
    </source>
</evidence>
<dbReference type="EMBL" id="LVCN01000029">
    <property type="protein sequence ID" value="KYL34523.1"/>
    <property type="molecule type" value="Genomic_DNA"/>
</dbReference>
<dbReference type="Proteomes" id="UP000075763">
    <property type="component" value="Unassembled WGS sequence"/>
</dbReference>
<dbReference type="AlphaFoldDB" id="A0ABD4EPP3"/>
<accession>A0ABD4EPP3</accession>
<reference evidence="1 2" key="1">
    <citation type="submission" date="2016-03" db="EMBL/GenBank/DDBJ databases">
        <authorList>
            <person name="Zhang H."/>
            <person name="Liu R."/>
            <person name="Wang M."/>
            <person name="Wang H."/>
            <person name="Wang L."/>
            <person name="Song L."/>
        </authorList>
    </citation>
    <scope>NUCLEOTIDE SEQUENCE [LARGE SCALE GENOMIC DNA]</scope>
    <source>
        <strain evidence="1 2">DSM 16099</strain>
    </source>
</reference>
<proteinExistence type="predicted"/>
<name>A0ABD4EPP3_9GAMM</name>
<evidence type="ECO:0000313" key="2">
    <source>
        <dbReference type="Proteomes" id="UP000075763"/>
    </source>
</evidence>
<sequence>MNLKSSDYRNKKLYYRRAQWDGKVKRTLESLIAEAHKSFPTVGERTFIKSTGEVRCASDKVDKGIYLHIAGYKPGESTSTIEVDRGLSESSVYTEIPPTGKDYLDGDIFAYVTGNHVLFCTSGLREGNLRYYLQKIIGRLGHIEIEQSFSLMKVANTDKIAMIQKEGVKEIKLNVSLYEASLVHANKKANEPSGICATVANELKAIFSNDPKLSQISELENLNVGLSLSFDGASARKNTKKADFGENGKLRLLKTAEALIRDCDPDLDEDEFVIITNKQNEIRASEINITSPVKIQKHGKSVSKIGAWENLRAYYNGLKELGSLSK</sequence>
<comment type="caution">
    <text evidence="1">The sequence shown here is derived from an EMBL/GenBank/DDBJ whole genome shotgun (WGS) entry which is preliminary data.</text>
</comment>
<organism evidence="1 2">
    <name type="scientific">Pseudoalteromonas tetraodonis</name>
    <dbReference type="NCBI Taxonomy" id="43659"/>
    <lineage>
        <taxon>Bacteria</taxon>
        <taxon>Pseudomonadati</taxon>
        <taxon>Pseudomonadota</taxon>
        <taxon>Gammaproteobacteria</taxon>
        <taxon>Alteromonadales</taxon>
        <taxon>Pseudoalteromonadaceae</taxon>
        <taxon>Pseudoalteromonas</taxon>
    </lineage>
</organism>